<dbReference type="PANTHER" id="PTHR30487:SF0">
    <property type="entry name" value="PREPILIN LEADER PEPTIDASE_N-METHYLTRANSFERASE-RELATED"/>
    <property type="match status" value="1"/>
</dbReference>
<keyword evidence="2" id="KW-0472">Membrane</keyword>
<comment type="similarity">
    <text evidence="1">Belongs to the peptidase A24 family.</text>
</comment>
<gene>
    <name evidence="4" type="ORF">C5Y96_15500</name>
</gene>
<feature type="transmembrane region" description="Helical" evidence="2">
    <location>
        <begin position="400"/>
        <end position="422"/>
    </location>
</feature>
<dbReference type="RefSeq" id="WP_105355088.1">
    <property type="nucleotide sequence ID" value="NZ_PUIA01000042.1"/>
</dbReference>
<keyword evidence="2" id="KW-1133">Transmembrane helix</keyword>
<evidence type="ECO:0000313" key="5">
    <source>
        <dbReference type="Proteomes" id="UP000240009"/>
    </source>
</evidence>
<dbReference type="GO" id="GO:0005886">
    <property type="term" value="C:plasma membrane"/>
    <property type="evidence" value="ECO:0007669"/>
    <property type="project" value="TreeGrafter"/>
</dbReference>
<dbReference type="InterPro" id="IPR000045">
    <property type="entry name" value="Prepilin_IV_endopep_pep"/>
</dbReference>
<feature type="transmembrane region" description="Helical" evidence="2">
    <location>
        <begin position="6"/>
        <end position="31"/>
    </location>
</feature>
<reference evidence="4 5" key="1">
    <citation type="submission" date="2018-02" db="EMBL/GenBank/DDBJ databases">
        <title>Comparative genomes isolates from brazilian mangrove.</title>
        <authorList>
            <person name="Araujo J.E."/>
            <person name="Taketani R.G."/>
            <person name="Silva M.C.P."/>
            <person name="Loureco M.V."/>
            <person name="Andreote F.D."/>
        </authorList>
    </citation>
    <scope>NUCLEOTIDE SEQUENCE [LARGE SCALE GENOMIC DNA]</scope>
    <source>
        <strain evidence="4 5">HEX-2 MGV</strain>
    </source>
</reference>
<dbReference type="InterPro" id="IPR050882">
    <property type="entry name" value="Prepilin_peptidase/N-MTase"/>
</dbReference>
<feature type="transmembrane region" description="Helical" evidence="2">
    <location>
        <begin position="125"/>
        <end position="146"/>
    </location>
</feature>
<feature type="transmembrane region" description="Helical" evidence="2">
    <location>
        <begin position="87"/>
        <end position="105"/>
    </location>
</feature>
<dbReference type="EMBL" id="PUIA01000042">
    <property type="protein sequence ID" value="PQO29158.1"/>
    <property type="molecule type" value="Genomic_DNA"/>
</dbReference>
<dbReference type="Gene3D" id="1.20.120.1220">
    <property type="match status" value="1"/>
</dbReference>
<evidence type="ECO:0000259" key="3">
    <source>
        <dbReference type="Pfam" id="PF01478"/>
    </source>
</evidence>
<feature type="transmembrane region" description="Helical" evidence="2">
    <location>
        <begin position="218"/>
        <end position="239"/>
    </location>
</feature>
<name>A0A2S8FAG1_9BACT</name>
<evidence type="ECO:0000313" key="4">
    <source>
        <dbReference type="EMBL" id="PQO29158.1"/>
    </source>
</evidence>
<organism evidence="4 5">
    <name type="scientific">Blastopirellula marina</name>
    <dbReference type="NCBI Taxonomy" id="124"/>
    <lineage>
        <taxon>Bacteria</taxon>
        <taxon>Pseudomonadati</taxon>
        <taxon>Planctomycetota</taxon>
        <taxon>Planctomycetia</taxon>
        <taxon>Pirellulales</taxon>
        <taxon>Pirellulaceae</taxon>
        <taxon>Blastopirellula</taxon>
    </lineage>
</organism>
<feature type="transmembrane region" description="Helical" evidence="2">
    <location>
        <begin position="158"/>
        <end position="178"/>
    </location>
</feature>
<protein>
    <recommendedName>
        <fullName evidence="3">Prepilin type IV endopeptidase peptidase domain-containing protein</fullName>
    </recommendedName>
</protein>
<dbReference type="OrthoDB" id="9789291at2"/>
<dbReference type="GO" id="GO:0006465">
    <property type="term" value="P:signal peptide processing"/>
    <property type="evidence" value="ECO:0007669"/>
    <property type="project" value="TreeGrafter"/>
</dbReference>
<feature type="transmembrane region" description="Helical" evidence="2">
    <location>
        <begin position="343"/>
        <end position="361"/>
    </location>
</feature>
<dbReference type="Proteomes" id="UP000240009">
    <property type="component" value="Unassembled WGS sequence"/>
</dbReference>
<sequence>MAWWENLVALWIGIPLNVRLVILFVFGAIVAGQLNRAIYRWTWVPKNYDPWSKPHPDVPPRNLFDKVPIFGWLGLSRESKVHGTVHWLQPLLIELGCGFFFAWYYHWVISGKLVPITVNVPLGEAALHAIYVQHIVLISFMVIATFVDFDSRTIPDYVTVPGFLVALIFCSLVPFVGLPMPDGPPFFGLSQPGAKLDAIPLHAAALSKWPETWNGSSALAVGLVLAFGWWFALCPKLIWIRGGTTKFFRYLVASFIRYSLNWFYLGMLVLLIAFVSAAWLWGGEAVWQSVFSALLGMAFAGLLIWLVRFFASLAMGQEAMGFGDVTLMCMIGAYIGWQPVMVIFFMAPFIACVFAIVNYLLTGDAYLAYGPYLCIGTLLTMIFWGGLWQQYGPLLGLGPWLPALFLALPVVLGGMLTAWVWIKFTFIYPDKA</sequence>
<evidence type="ECO:0000256" key="2">
    <source>
        <dbReference type="SAM" id="Phobius"/>
    </source>
</evidence>
<feature type="transmembrane region" description="Helical" evidence="2">
    <location>
        <begin position="260"/>
        <end position="281"/>
    </location>
</feature>
<feature type="transmembrane region" description="Helical" evidence="2">
    <location>
        <begin position="319"/>
        <end position="337"/>
    </location>
</feature>
<dbReference type="Pfam" id="PF01478">
    <property type="entry name" value="Peptidase_A24"/>
    <property type="match status" value="1"/>
</dbReference>
<accession>A0A2S8FAG1</accession>
<feature type="domain" description="Prepilin type IV endopeptidase peptidase" evidence="3">
    <location>
        <begin position="261"/>
        <end position="356"/>
    </location>
</feature>
<dbReference type="GO" id="GO:0004190">
    <property type="term" value="F:aspartic-type endopeptidase activity"/>
    <property type="evidence" value="ECO:0007669"/>
    <property type="project" value="InterPro"/>
</dbReference>
<comment type="caution">
    <text evidence="4">The sequence shown here is derived from an EMBL/GenBank/DDBJ whole genome shotgun (WGS) entry which is preliminary data.</text>
</comment>
<keyword evidence="2" id="KW-0812">Transmembrane</keyword>
<dbReference type="AlphaFoldDB" id="A0A2S8FAG1"/>
<proteinExistence type="inferred from homology"/>
<dbReference type="PANTHER" id="PTHR30487">
    <property type="entry name" value="TYPE 4 PREPILIN-LIKE PROTEINS LEADER PEPTIDE-PROCESSING ENZYME"/>
    <property type="match status" value="1"/>
</dbReference>
<evidence type="ECO:0000256" key="1">
    <source>
        <dbReference type="ARBA" id="ARBA00005801"/>
    </source>
</evidence>
<feature type="transmembrane region" description="Helical" evidence="2">
    <location>
        <begin position="287"/>
        <end position="307"/>
    </location>
</feature>
<feature type="transmembrane region" description="Helical" evidence="2">
    <location>
        <begin position="368"/>
        <end position="388"/>
    </location>
</feature>